<evidence type="ECO:0000313" key="1">
    <source>
        <dbReference type="EMBL" id="EAR84565.3"/>
    </source>
</evidence>
<sequence>METSCLNIVHQMQNECSIKIDSLQKILSFLYNQQFSQFRYQENDVSSLILSAENDKFNRHVVMEILQKPSSYYNDQSCHSVYEETSDNSSLTISPLEIYELDNFIIKEFYYTKYECSKSLVTINEVKGDNIHEIKYLKGSFQQFLMINHQFEPISKCINLQSLNYEINSNFFGTYAAYFLGNAISQCSKLQKLQLSINSHGLQQQDALYLVQSISNCTNLTKLSLTLNRCGLKTQGSAQFSEKIANLSSLTCLQLTLWSNNIDAHGACIIGQNLSKCKNLRRLSLDFQDNKIEDQGFLHLSHQISQLQMLKKFEIDLWKNNITSKGAYISVKALSYCQTITSLGLRLRSNKIDSIGAMRIGEELVNFTNLQNLSIFLSGNDTINTNGMKFLGRFISQCKKISVLNIDKYSNERKNISILNEKCKKALRLVKIC</sequence>
<protein>
    <submittedName>
        <fullName evidence="1">Kinase domain protein, putative</fullName>
    </submittedName>
</protein>
<dbReference type="InParanoid" id="Q22GV9"/>
<accession>Q22GV9</accession>
<keyword evidence="1" id="KW-0418">Kinase</keyword>
<dbReference type="KEGG" id="tet:TTHERM_00655970"/>
<dbReference type="HOGENOM" id="CLU_573073_0_0_1"/>
<dbReference type="InterPro" id="IPR045203">
    <property type="entry name" value="RanGAP1/2"/>
</dbReference>
<organism evidence="1 2">
    <name type="scientific">Tetrahymena thermophila (strain SB210)</name>
    <dbReference type="NCBI Taxonomy" id="312017"/>
    <lineage>
        <taxon>Eukaryota</taxon>
        <taxon>Sar</taxon>
        <taxon>Alveolata</taxon>
        <taxon>Ciliophora</taxon>
        <taxon>Intramacronucleata</taxon>
        <taxon>Oligohymenophorea</taxon>
        <taxon>Hymenostomatida</taxon>
        <taxon>Tetrahymenina</taxon>
        <taxon>Tetrahymenidae</taxon>
        <taxon>Tetrahymena</taxon>
    </lineage>
</organism>
<dbReference type="GeneID" id="7823668"/>
<dbReference type="RefSeq" id="XP_001032228.3">
    <property type="nucleotide sequence ID" value="XM_001032228.3"/>
</dbReference>
<name>Q22GV9_TETTS</name>
<dbReference type="Proteomes" id="UP000009168">
    <property type="component" value="Unassembled WGS sequence"/>
</dbReference>
<dbReference type="PANTHER" id="PTHR46761">
    <property type="entry name" value="RAN GTPASE-ACTIVATING PROTEIN 1"/>
    <property type="match status" value="1"/>
</dbReference>
<dbReference type="EMBL" id="GG662502">
    <property type="protein sequence ID" value="EAR84565.3"/>
    <property type="molecule type" value="Genomic_DNA"/>
</dbReference>
<dbReference type="PANTHER" id="PTHR46761:SF2">
    <property type="entry name" value="RAN GTPASE-ACTIVATING PROTEIN 1"/>
    <property type="match status" value="1"/>
</dbReference>
<keyword evidence="1" id="KW-0808">Transferase</keyword>
<reference evidence="2" key="1">
    <citation type="journal article" date="2006" name="PLoS Biol.">
        <title>Macronuclear genome sequence of the ciliate Tetrahymena thermophila, a model eukaryote.</title>
        <authorList>
            <person name="Eisen J.A."/>
            <person name="Coyne R.S."/>
            <person name="Wu M."/>
            <person name="Wu D."/>
            <person name="Thiagarajan M."/>
            <person name="Wortman J.R."/>
            <person name="Badger J.H."/>
            <person name="Ren Q."/>
            <person name="Amedeo P."/>
            <person name="Jones K.M."/>
            <person name="Tallon L.J."/>
            <person name="Delcher A.L."/>
            <person name="Salzberg S.L."/>
            <person name="Silva J.C."/>
            <person name="Haas B.J."/>
            <person name="Majoros W.H."/>
            <person name="Farzad M."/>
            <person name="Carlton J.M."/>
            <person name="Smith R.K. Jr."/>
            <person name="Garg J."/>
            <person name="Pearlman R.E."/>
            <person name="Karrer K.M."/>
            <person name="Sun L."/>
            <person name="Manning G."/>
            <person name="Elde N.C."/>
            <person name="Turkewitz A.P."/>
            <person name="Asai D.J."/>
            <person name="Wilkes D.E."/>
            <person name="Wang Y."/>
            <person name="Cai H."/>
            <person name="Collins K."/>
            <person name="Stewart B.A."/>
            <person name="Lee S.R."/>
            <person name="Wilamowska K."/>
            <person name="Weinberg Z."/>
            <person name="Ruzzo W.L."/>
            <person name="Wloga D."/>
            <person name="Gaertig J."/>
            <person name="Frankel J."/>
            <person name="Tsao C.-C."/>
            <person name="Gorovsky M.A."/>
            <person name="Keeling P.J."/>
            <person name="Waller R.F."/>
            <person name="Patron N.J."/>
            <person name="Cherry J.M."/>
            <person name="Stover N.A."/>
            <person name="Krieger C.J."/>
            <person name="del Toro C."/>
            <person name="Ryder H.F."/>
            <person name="Williamson S.C."/>
            <person name="Barbeau R.A."/>
            <person name="Hamilton E.P."/>
            <person name="Orias E."/>
        </authorList>
    </citation>
    <scope>NUCLEOTIDE SEQUENCE [LARGE SCALE GENOMIC DNA]</scope>
    <source>
        <strain evidence="2">SB210</strain>
    </source>
</reference>
<keyword evidence="2" id="KW-1185">Reference proteome</keyword>
<dbReference type="GO" id="GO:0005096">
    <property type="term" value="F:GTPase activator activity"/>
    <property type="evidence" value="ECO:0007669"/>
    <property type="project" value="InterPro"/>
</dbReference>
<proteinExistence type="predicted"/>
<gene>
    <name evidence="1" type="ORF">TTHERM_00655970</name>
</gene>
<dbReference type="SUPFAM" id="SSF52047">
    <property type="entry name" value="RNI-like"/>
    <property type="match status" value="1"/>
</dbReference>
<dbReference type="GO" id="GO:0016301">
    <property type="term" value="F:kinase activity"/>
    <property type="evidence" value="ECO:0007669"/>
    <property type="project" value="UniProtKB-KW"/>
</dbReference>
<dbReference type="Gene3D" id="3.80.10.10">
    <property type="entry name" value="Ribonuclease Inhibitor"/>
    <property type="match status" value="1"/>
</dbReference>
<evidence type="ECO:0000313" key="2">
    <source>
        <dbReference type="Proteomes" id="UP000009168"/>
    </source>
</evidence>
<dbReference type="InterPro" id="IPR032675">
    <property type="entry name" value="LRR_dom_sf"/>
</dbReference>
<dbReference type="AlphaFoldDB" id="Q22GV9"/>